<name>A0A0L8GVJ5_OCTBM</name>
<gene>
    <name evidence="1" type="ORF">OCBIM_22027223mg</name>
</gene>
<dbReference type="EMBL" id="KQ420221">
    <property type="protein sequence ID" value="KOF80922.1"/>
    <property type="molecule type" value="Genomic_DNA"/>
</dbReference>
<proteinExistence type="predicted"/>
<protein>
    <submittedName>
        <fullName evidence="1">Uncharacterized protein</fullName>
    </submittedName>
</protein>
<reference evidence="1" key="1">
    <citation type="submission" date="2015-07" db="EMBL/GenBank/DDBJ databases">
        <title>MeaNS - Measles Nucleotide Surveillance Program.</title>
        <authorList>
            <person name="Tran T."/>
            <person name="Druce J."/>
        </authorList>
    </citation>
    <scope>NUCLEOTIDE SEQUENCE</scope>
    <source>
        <strain evidence="1">UCB-OBI-ISO-001</strain>
        <tissue evidence="1">Gonad</tissue>
    </source>
</reference>
<evidence type="ECO:0000313" key="1">
    <source>
        <dbReference type="EMBL" id="KOF80922.1"/>
    </source>
</evidence>
<dbReference type="AlphaFoldDB" id="A0A0L8GVJ5"/>
<organism evidence="1">
    <name type="scientific">Octopus bimaculoides</name>
    <name type="common">California two-spotted octopus</name>
    <dbReference type="NCBI Taxonomy" id="37653"/>
    <lineage>
        <taxon>Eukaryota</taxon>
        <taxon>Metazoa</taxon>
        <taxon>Spiralia</taxon>
        <taxon>Lophotrochozoa</taxon>
        <taxon>Mollusca</taxon>
        <taxon>Cephalopoda</taxon>
        <taxon>Coleoidea</taxon>
        <taxon>Octopodiformes</taxon>
        <taxon>Octopoda</taxon>
        <taxon>Incirrata</taxon>
        <taxon>Octopodidae</taxon>
        <taxon>Octopus</taxon>
    </lineage>
</organism>
<sequence>MASRTFSTPPSSSLVVCHVRENKKTVQRDSYVCASACVCGGMCVYACDSVREYRSVCLCTCGGICVRVCLYIYN</sequence>
<accession>A0A0L8GVJ5</accession>